<keyword evidence="2" id="KW-1185">Reference proteome</keyword>
<name>A0A4S1DWD7_9FLAO</name>
<dbReference type="AlphaFoldDB" id="A0A4S1DWD7"/>
<dbReference type="PROSITE" id="PS51257">
    <property type="entry name" value="PROKAR_LIPOPROTEIN"/>
    <property type="match status" value="1"/>
</dbReference>
<evidence type="ECO:0000313" key="2">
    <source>
        <dbReference type="Proteomes" id="UP000307602"/>
    </source>
</evidence>
<organism evidence="1 2">
    <name type="scientific">Flavivirga rizhaonensis</name>
    <dbReference type="NCBI Taxonomy" id="2559571"/>
    <lineage>
        <taxon>Bacteria</taxon>
        <taxon>Pseudomonadati</taxon>
        <taxon>Bacteroidota</taxon>
        <taxon>Flavobacteriia</taxon>
        <taxon>Flavobacteriales</taxon>
        <taxon>Flavobacteriaceae</taxon>
        <taxon>Flavivirga</taxon>
    </lineage>
</organism>
<sequence>MKNIKFLLLITTIIIASFSCDNDGGDSALVLETGAVPNFVKDAASDQIFDLTKILNGTAVNLAFNASVAQGTPSTADIIATYSTLAGPTYTSVLFTNVTLPGDFSLSTSDVIDAFAELNSTNDFKLGDVLTVSTRFTMSDGRVLSLLNDDGTDNTGTTVSNSGLFTAKISYPVSCPTMLEGNYISTVIASSLPIAGNFRSPQPVTITQPAAGTYNLSDGTADIFGPDFPVALEFTDVCGTITVTENSIPFGAQVAWVQGAGTSLDQDTGVITLDLTYTATSCCGLAGIQFTLQLTPN</sequence>
<dbReference type="EMBL" id="SRSO01000013">
    <property type="protein sequence ID" value="TGV02446.1"/>
    <property type="molecule type" value="Genomic_DNA"/>
</dbReference>
<dbReference type="Proteomes" id="UP000307602">
    <property type="component" value="Unassembled WGS sequence"/>
</dbReference>
<dbReference type="OrthoDB" id="1327228at2"/>
<dbReference type="RefSeq" id="WP_135877214.1">
    <property type="nucleotide sequence ID" value="NZ_SRSO01000013.1"/>
</dbReference>
<reference evidence="1 2" key="1">
    <citation type="submission" date="2019-04" db="EMBL/GenBank/DDBJ databases">
        <authorList>
            <person name="Liu A."/>
        </authorList>
    </citation>
    <scope>NUCLEOTIDE SEQUENCE [LARGE SCALE GENOMIC DNA]</scope>
    <source>
        <strain evidence="1 2">RZ03</strain>
    </source>
</reference>
<gene>
    <name evidence="1" type="ORF">EM932_10870</name>
</gene>
<accession>A0A4S1DWD7</accession>
<evidence type="ECO:0000313" key="1">
    <source>
        <dbReference type="EMBL" id="TGV02446.1"/>
    </source>
</evidence>
<proteinExistence type="predicted"/>
<protein>
    <submittedName>
        <fullName evidence="1">Uncharacterized protein</fullName>
    </submittedName>
</protein>
<comment type="caution">
    <text evidence="1">The sequence shown here is derived from an EMBL/GenBank/DDBJ whole genome shotgun (WGS) entry which is preliminary data.</text>
</comment>